<reference evidence="2" key="1">
    <citation type="submission" date="2025-08" db="UniProtKB">
        <authorList>
            <consortium name="RefSeq"/>
        </authorList>
    </citation>
    <scope>IDENTIFICATION</scope>
    <source>
        <tissue evidence="2">Whole organism</tissue>
    </source>
</reference>
<dbReference type="RefSeq" id="XP_052123654.1">
    <property type="nucleotide sequence ID" value="XM_052267694.1"/>
</dbReference>
<name>A0A9C6U623_FRAOC</name>
<proteinExistence type="predicted"/>
<dbReference type="AlphaFoldDB" id="A0A9C6U623"/>
<gene>
    <name evidence="2" type="primary">LOC127749469</name>
</gene>
<keyword evidence="1" id="KW-1185">Reference proteome</keyword>
<sequence length="197" mass="22727">MSSFVRNFENSVDNKMRKYCREKSSRKVVKGRGTVGVLIDKYQPTVRNTQEQEGIKESMKNEHGADPTVWDWDAIHKQLTESFPLQRQEIVDAKDGLLEPQQADAEEADEPPEKMMEKLKKSWPFLFTMNGIEVHYKILSGRDLSREVTAHITNKLDIVIMYLTTLSHANIQNLALKMRVEQIGQFHDTNVNFCCAL</sequence>
<dbReference type="KEGG" id="foc:127749469"/>
<accession>A0A9C6U623</accession>
<dbReference type="GeneID" id="127749469"/>
<evidence type="ECO:0000313" key="2">
    <source>
        <dbReference type="RefSeq" id="XP_052123654.1"/>
    </source>
</evidence>
<evidence type="ECO:0000313" key="1">
    <source>
        <dbReference type="Proteomes" id="UP000504606"/>
    </source>
</evidence>
<dbReference type="Proteomes" id="UP000504606">
    <property type="component" value="Unplaced"/>
</dbReference>
<organism evidence="1 2">
    <name type="scientific">Frankliniella occidentalis</name>
    <name type="common">Western flower thrips</name>
    <name type="synonym">Euthrips occidentalis</name>
    <dbReference type="NCBI Taxonomy" id="133901"/>
    <lineage>
        <taxon>Eukaryota</taxon>
        <taxon>Metazoa</taxon>
        <taxon>Ecdysozoa</taxon>
        <taxon>Arthropoda</taxon>
        <taxon>Hexapoda</taxon>
        <taxon>Insecta</taxon>
        <taxon>Pterygota</taxon>
        <taxon>Neoptera</taxon>
        <taxon>Paraneoptera</taxon>
        <taxon>Thysanoptera</taxon>
        <taxon>Terebrantia</taxon>
        <taxon>Thripoidea</taxon>
        <taxon>Thripidae</taxon>
        <taxon>Frankliniella</taxon>
    </lineage>
</organism>
<protein>
    <submittedName>
        <fullName evidence="2">Uncharacterized protein LOC127749469</fullName>
    </submittedName>
</protein>